<proteinExistence type="predicted"/>
<feature type="signal peptide" evidence="1">
    <location>
        <begin position="1"/>
        <end position="32"/>
    </location>
</feature>
<accession>A0ABD2LWX5</accession>
<evidence type="ECO:0000256" key="1">
    <source>
        <dbReference type="SAM" id="SignalP"/>
    </source>
</evidence>
<gene>
    <name evidence="2" type="ORF">niasHT_006005</name>
</gene>
<sequence>MDSNRTGGCHGRATPMLLVALLLLFGIAVGIAQLVAAPGEYNPKKSPMDLLDPTPFGNGPCALAGGRLPNATPSPIDQQ</sequence>
<dbReference type="AlphaFoldDB" id="A0ABD2LWX5"/>
<dbReference type="EMBL" id="JBICBT010000235">
    <property type="protein sequence ID" value="KAL3119747.1"/>
    <property type="molecule type" value="Genomic_DNA"/>
</dbReference>
<dbReference type="Proteomes" id="UP001620626">
    <property type="component" value="Unassembled WGS sequence"/>
</dbReference>
<protein>
    <submittedName>
        <fullName evidence="2">Uncharacterized protein</fullName>
    </submittedName>
</protein>
<keyword evidence="1" id="KW-0732">Signal</keyword>
<reference evidence="2 3" key="1">
    <citation type="submission" date="2024-10" db="EMBL/GenBank/DDBJ databases">
        <authorList>
            <person name="Kim D."/>
        </authorList>
    </citation>
    <scope>NUCLEOTIDE SEQUENCE [LARGE SCALE GENOMIC DNA]</scope>
    <source>
        <strain evidence="2">BH-2024</strain>
    </source>
</reference>
<name>A0ABD2LWX5_9BILA</name>
<organism evidence="2 3">
    <name type="scientific">Heterodera trifolii</name>
    <dbReference type="NCBI Taxonomy" id="157864"/>
    <lineage>
        <taxon>Eukaryota</taxon>
        <taxon>Metazoa</taxon>
        <taxon>Ecdysozoa</taxon>
        <taxon>Nematoda</taxon>
        <taxon>Chromadorea</taxon>
        <taxon>Rhabditida</taxon>
        <taxon>Tylenchina</taxon>
        <taxon>Tylenchomorpha</taxon>
        <taxon>Tylenchoidea</taxon>
        <taxon>Heteroderidae</taxon>
        <taxon>Heteroderinae</taxon>
        <taxon>Heterodera</taxon>
    </lineage>
</organism>
<keyword evidence="3" id="KW-1185">Reference proteome</keyword>
<comment type="caution">
    <text evidence="2">The sequence shown here is derived from an EMBL/GenBank/DDBJ whole genome shotgun (WGS) entry which is preliminary data.</text>
</comment>
<evidence type="ECO:0000313" key="2">
    <source>
        <dbReference type="EMBL" id="KAL3119747.1"/>
    </source>
</evidence>
<feature type="chain" id="PRO_5044826559" evidence="1">
    <location>
        <begin position="33"/>
        <end position="79"/>
    </location>
</feature>
<evidence type="ECO:0000313" key="3">
    <source>
        <dbReference type="Proteomes" id="UP001620626"/>
    </source>
</evidence>